<sequence length="376" mass="43242">MRKVVISILLVFMTLLTSILTYADNSGEENIKKLSLDQAIDEAIKNSTELKTIDLDIEIKEIELDQAKHSEKKYKDSEVVMINPMEDSSVQKFQIDKNMYSKKAKYALEEEKIKKNYKIEDLKYKVTASYYATLQARDYLNVANDNLKNVKRNRDEVKKKFDLGVASKSDLLMADISLNEANVNLEKAKTDLENAYRRLNMVLNYPLDTKLELTSNFKEEEFKADLNKDLGKAYEQRFDMIQMNHNYEIVKLDFETNSIKYPENTYVYKTKQRNVAKIESVLADYKKVVEFDIRSKYDAVINAKKQIELAKANVEKAKEGLRLRELSYNAGVGTLLEVQQAANQLYSTNISLSAAVSNYNLAVLDYNKAVNIGNID</sequence>
<feature type="signal peptide" evidence="9">
    <location>
        <begin position="1"/>
        <end position="23"/>
    </location>
</feature>
<evidence type="ECO:0000256" key="6">
    <source>
        <dbReference type="ARBA" id="ARBA00023136"/>
    </source>
</evidence>
<evidence type="ECO:0000256" key="7">
    <source>
        <dbReference type="ARBA" id="ARBA00023237"/>
    </source>
</evidence>
<keyword evidence="9" id="KW-0732">Signal</keyword>
<evidence type="ECO:0000256" key="1">
    <source>
        <dbReference type="ARBA" id="ARBA00004442"/>
    </source>
</evidence>
<evidence type="ECO:0000256" key="8">
    <source>
        <dbReference type="SAM" id="Coils"/>
    </source>
</evidence>
<dbReference type="InterPro" id="IPR051906">
    <property type="entry name" value="TolC-like"/>
</dbReference>
<feature type="chain" id="PRO_5013178247" evidence="9">
    <location>
        <begin position="24"/>
        <end position="376"/>
    </location>
</feature>
<evidence type="ECO:0000313" key="11">
    <source>
        <dbReference type="Proteomes" id="UP000242497"/>
    </source>
</evidence>
<evidence type="ECO:0000256" key="2">
    <source>
        <dbReference type="ARBA" id="ARBA00007613"/>
    </source>
</evidence>
<dbReference type="GO" id="GO:0015288">
    <property type="term" value="F:porin activity"/>
    <property type="evidence" value="ECO:0007669"/>
    <property type="project" value="TreeGrafter"/>
</dbReference>
<comment type="subcellular location">
    <subcellularLocation>
        <location evidence="1">Cell outer membrane</location>
    </subcellularLocation>
</comment>
<dbReference type="STRING" id="1123349.SAMN02744037_02230"/>
<dbReference type="GO" id="GO:1990281">
    <property type="term" value="C:efflux pump complex"/>
    <property type="evidence" value="ECO:0007669"/>
    <property type="project" value="TreeGrafter"/>
</dbReference>
<keyword evidence="3" id="KW-0813">Transport</keyword>
<evidence type="ECO:0000256" key="4">
    <source>
        <dbReference type="ARBA" id="ARBA00022452"/>
    </source>
</evidence>
<evidence type="ECO:0000256" key="9">
    <source>
        <dbReference type="SAM" id="SignalP"/>
    </source>
</evidence>
<evidence type="ECO:0000256" key="3">
    <source>
        <dbReference type="ARBA" id="ARBA00022448"/>
    </source>
</evidence>
<reference evidence="11" key="1">
    <citation type="submission" date="2016-11" db="EMBL/GenBank/DDBJ databases">
        <authorList>
            <person name="Varghese N."/>
            <person name="Submissions S."/>
        </authorList>
    </citation>
    <scope>NUCLEOTIDE SEQUENCE [LARGE SCALE GENOMIC DNA]</scope>
    <source>
        <strain evidence="11">DSM 15518</strain>
    </source>
</reference>
<evidence type="ECO:0000256" key="5">
    <source>
        <dbReference type="ARBA" id="ARBA00022692"/>
    </source>
</evidence>
<accession>A0A1M6S0W4</accession>
<dbReference type="EMBL" id="FRAE01000064">
    <property type="protein sequence ID" value="SHK38323.1"/>
    <property type="molecule type" value="Genomic_DNA"/>
</dbReference>
<dbReference type="Proteomes" id="UP000242497">
    <property type="component" value="Unassembled WGS sequence"/>
</dbReference>
<keyword evidence="5" id="KW-0812">Transmembrane</keyword>
<dbReference type="OrthoDB" id="1746162at2"/>
<keyword evidence="7" id="KW-0998">Cell outer membrane</keyword>
<name>A0A1M6S0W4_9FIRM</name>
<dbReference type="SUPFAM" id="SSF56954">
    <property type="entry name" value="Outer membrane efflux proteins (OEP)"/>
    <property type="match status" value="1"/>
</dbReference>
<dbReference type="GO" id="GO:0009279">
    <property type="term" value="C:cell outer membrane"/>
    <property type="evidence" value="ECO:0007669"/>
    <property type="project" value="UniProtKB-SubCell"/>
</dbReference>
<proteinExistence type="inferred from homology"/>
<dbReference type="Pfam" id="PF02321">
    <property type="entry name" value="OEP"/>
    <property type="match status" value="1"/>
</dbReference>
<dbReference type="RefSeq" id="WP_072890013.1">
    <property type="nucleotide sequence ID" value="NZ_FRAE01000064.1"/>
</dbReference>
<dbReference type="AlphaFoldDB" id="A0A1M6S0W4"/>
<comment type="similarity">
    <text evidence="2">Belongs to the outer membrane factor (OMF) (TC 1.B.17) family.</text>
</comment>
<keyword evidence="6" id="KW-0472">Membrane</keyword>
<dbReference type="InterPro" id="IPR003423">
    <property type="entry name" value="OMP_efflux"/>
</dbReference>
<keyword evidence="11" id="KW-1185">Reference proteome</keyword>
<keyword evidence="4" id="KW-1134">Transmembrane beta strand</keyword>
<gene>
    <name evidence="10" type="ORF">SAMN02744037_02230</name>
</gene>
<keyword evidence="8" id="KW-0175">Coiled coil</keyword>
<dbReference type="GO" id="GO:0015562">
    <property type="term" value="F:efflux transmembrane transporter activity"/>
    <property type="evidence" value="ECO:0007669"/>
    <property type="project" value="InterPro"/>
</dbReference>
<organism evidence="10 11">
    <name type="scientific">Tepidibacter formicigenes DSM 15518</name>
    <dbReference type="NCBI Taxonomy" id="1123349"/>
    <lineage>
        <taxon>Bacteria</taxon>
        <taxon>Bacillati</taxon>
        <taxon>Bacillota</taxon>
        <taxon>Clostridia</taxon>
        <taxon>Peptostreptococcales</taxon>
        <taxon>Peptostreptococcaceae</taxon>
        <taxon>Tepidibacter</taxon>
    </lineage>
</organism>
<dbReference type="PANTHER" id="PTHR30026">
    <property type="entry name" value="OUTER MEMBRANE PROTEIN TOLC"/>
    <property type="match status" value="1"/>
</dbReference>
<evidence type="ECO:0000313" key="10">
    <source>
        <dbReference type="EMBL" id="SHK38323.1"/>
    </source>
</evidence>
<protein>
    <submittedName>
        <fullName evidence="10">Outer membrane protein TolC</fullName>
    </submittedName>
</protein>
<feature type="coiled-coil region" evidence="8">
    <location>
        <begin position="140"/>
        <end position="202"/>
    </location>
</feature>
<dbReference type="PANTHER" id="PTHR30026:SF20">
    <property type="entry name" value="OUTER MEMBRANE PROTEIN TOLC"/>
    <property type="match status" value="1"/>
</dbReference>
<dbReference type="Gene3D" id="1.20.1600.10">
    <property type="entry name" value="Outer membrane efflux proteins (OEP)"/>
    <property type="match status" value="2"/>
</dbReference>